<reference evidence="2 3" key="1">
    <citation type="submission" date="2021-01" db="EMBL/GenBank/DDBJ databases">
        <title>Genome public.</title>
        <authorList>
            <person name="Liu C."/>
            <person name="Sun Q."/>
        </authorList>
    </citation>
    <scope>NUCLEOTIDE SEQUENCE [LARGE SCALE GENOMIC DNA]</scope>
    <source>
        <strain evidence="2 3">YIM B02515</strain>
    </source>
</reference>
<keyword evidence="3" id="KW-1185">Reference proteome</keyword>
<organism evidence="2 3">
    <name type="scientific">Clostridium rhizosphaerae</name>
    <dbReference type="NCBI Taxonomy" id="2803861"/>
    <lineage>
        <taxon>Bacteria</taxon>
        <taxon>Bacillati</taxon>
        <taxon>Bacillota</taxon>
        <taxon>Clostridia</taxon>
        <taxon>Eubacteriales</taxon>
        <taxon>Clostridiaceae</taxon>
        <taxon>Clostridium</taxon>
    </lineage>
</organism>
<evidence type="ECO:0000313" key="3">
    <source>
        <dbReference type="Proteomes" id="UP000632377"/>
    </source>
</evidence>
<dbReference type="InterPro" id="IPR002881">
    <property type="entry name" value="DUF58"/>
</dbReference>
<proteinExistence type="predicted"/>
<sequence>MFSYFIILAVIYALLLFGEITRRYGYKNLFIRREVENQFINEGEEFKVSIIIENNKWLPVSFLLVKELIPKGLEFHGEDIYIANNEYNYHTSRYSIKWFERIKRTYSYKGLKRGTYLLKEIYVDIGDIFGFYTDENQIDNYMELLVYPKLASLKDLKLNTTSLYGDNVIRRWIYKDPLYIKGIREYNKEDRMSDIHWKSSLKMSKLMVKDYDYTSEFELVLIIDVQCADPYWRNISTDSVERAISVSAALAKQSIKEGVPVGLWTDAKLISYKTNISTEIEPSLHSFNSIMETCARIDYSPKFAFNEYLLQRSKYFKTNCTYIIITSFLNEKSIGILSMLRRAGYSIKLIDISKELGIPSIANIEKINFTKGVIR</sequence>
<dbReference type="PANTHER" id="PTHR34351">
    <property type="entry name" value="SLR1927 PROTEIN-RELATED"/>
    <property type="match status" value="1"/>
</dbReference>
<dbReference type="EMBL" id="JAESWC010000004">
    <property type="protein sequence ID" value="MBL4936319.1"/>
    <property type="molecule type" value="Genomic_DNA"/>
</dbReference>
<protein>
    <submittedName>
        <fullName evidence="2">DUF58 domain-containing protein</fullName>
    </submittedName>
</protein>
<gene>
    <name evidence="2" type="ORF">JK636_11160</name>
</gene>
<dbReference type="Proteomes" id="UP000632377">
    <property type="component" value="Unassembled WGS sequence"/>
</dbReference>
<dbReference type="PANTHER" id="PTHR34351:SF2">
    <property type="entry name" value="DUF58 DOMAIN-CONTAINING PROTEIN"/>
    <property type="match status" value="1"/>
</dbReference>
<dbReference type="Pfam" id="PF01882">
    <property type="entry name" value="DUF58"/>
    <property type="match status" value="1"/>
</dbReference>
<dbReference type="RefSeq" id="WP_202749049.1">
    <property type="nucleotide sequence ID" value="NZ_JAESWC010000004.1"/>
</dbReference>
<evidence type="ECO:0000313" key="2">
    <source>
        <dbReference type="EMBL" id="MBL4936319.1"/>
    </source>
</evidence>
<name>A0ABS1TDA1_9CLOT</name>
<comment type="caution">
    <text evidence="2">The sequence shown here is derived from an EMBL/GenBank/DDBJ whole genome shotgun (WGS) entry which is preliminary data.</text>
</comment>
<accession>A0ABS1TDA1</accession>
<evidence type="ECO:0000259" key="1">
    <source>
        <dbReference type="Pfam" id="PF01882"/>
    </source>
</evidence>
<feature type="domain" description="DUF58" evidence="1">
    <location>
        <begin position="183"/>
        <end position="268"/>
    </location>
</feature>